<feature type="signal peptide" evidence="1">
    <location>
        <begin position="1"/>
        <end position="21"/>
    </location>
</feature>
<gene>
    <name evidence="3" type="ORF">DFR42_108102</name>
</gene>
<reference evidence="3 4" key="1">
    <citation type="submission" date="2018-05" db="EMBL/GenBank/DDBJ databases">
        <title>Genomic Encyclopedia of Type Strains, Phase IV (KMG-IV): sequencing the most valuable type-strain genomes for metagenomic binning, comparative biology and taxonomic classification.</title>
        <authorList>
            <person name="Goeker M."/>
        </authorList>
    </citation>
    <scope>NUCLEOTIDE SEQUENCE [LARGE SCALE GENOMIC DNA]</scope>
    <source>
        <strain evidence="3 4">DSM 19792</strain>
    </source>
</reference>
<comment type="caution">
    <text evidence="3">The sequence shown here is derived from an EMBL/GenBank/DDBJ whole genome shotgun (WGS) entry which is preliminary data.</text>
</comment>
<name>A0A318J8P2_9BURK</name>
<dbReference type="InterPro" id="IPR032710">
    <property type="entry name" value="NTF2-like_dom_sf"/>
</dbReference>
<dbReference type="AlphaFoldDB" id="A0A318J8P2"/>
<dbReference type="EMBL" id="QJKB01000008">
    <property type="protein sequence ID" value="PXX40268.1"/>
    <property type="molecule type" value="Genomic_DNA"/>
</dbReference>
<dbReference type="Pfam" id="PF13474">
    <property type="entry name" value="SnoaL_3"/>
    <property type="match status" value="1"/>
</dbReference>
<dbReference type="RefSeq" id="WP_245937036.1">
    <property type="nucleotide sequence ID" value="NZ_QJKB01000008.1"/>
</dbReference>
<dbReference type="Proteomes" id="UP000247792">
    <property type="component" value="Unassembled WGS sequence"/>
</dbReference>
<keyword evidence="4" id="KW-1185">Reference proteome</keyword>
<protein>
    <submittedName>
        <fullName evidence="3">SnoaL-like protein</fullName>
    </submittedName>
</protein>
<dbReference type="InterPro" id="IPR037401">
    <property type="entry name" value="SnoaL-like"/>
</dbReference>
<feature type="domain" description="SnoaL-like" evidence="2">
    <location>
        <begin position="32"/>
        <end position="143"/>
    </location>
</feature>
<evidence type="ECO:0000313" key="4">
    <source>
        <dbReference type="Proteomes" id="UP000247792"/>
    </source>
</evidence>
<dbReference type="SUPFAM" id="SSF54427">
    <property type="entry name" value="NTF2-like"/>
    <property type="match status" value="1"/>
</dbReference>
<accession>A0A318J8P2</accession>
<proteinExistence type="predicted"/>
<organism evidence="3 4">
    <name type="scientific">Undibacterium pigrum</name>
    <dbReference type="NCBI Taxonomy" id="401470"/>
    <lineage>
        <taxon>Bacteria</taxon>
        <taxon>Pseudomonadati</taxon>
        <taxon>Pseudomonadota</taxon>
        <taxon>Betaproteobacteria</taxon>
        <taxon>Burkholderiales</taxon>
        <taxon>Oxalobacteraceae</taxon>
        <taxon>Undibacterium</taxon>
    </lineage>
</organism>
<evidence type="ECO:0000313" key="3">
    <source>
        <dbReference type="EMBL" id="PXX40268.1"/>
    </source>
</evidence>
<evidence type="ECO:0000259" key="2">
    <source>
        <dbReference type="Pfam" id="PF13474"/>
    </source>
</evidence>
<sequence length="169" mass="19407">MKKALATLLALLAMQTTLVHAADDTASLTAKVAQFIDEWHDDAAHARLQYFDKMAKDGVYIGTDKTERWTRDEFKAWAKRFFERPSAWAFKSFNRHISMSEDRKFIWFDEQLQTQMGICQATGVIEQTAKGFEIRHYQLSLTVPNDLTDYLAAGVKKLEEKQAGQTPKK</sequence>
<evidence type="ECO:0000256" key="1">
    <source>
        <dbReference type="SAM" id="SignalP"/>
    </source>
</evidence>
<feature type="chain" id="PRO_5016340722" evidence="1">
    <location>
        <begin position="22"/>
        <end position="169"/>
    </location>
</feature>
<keyword evidence="1" id="KW-0732">Signal</keyword>